<keyword evidence="2 5" id="KW-0813">Transport</keyword>
<organism evidence="7 8">
    <name type="scientific">Orbus sasakiae</name>
    <dbReference type="NCBI Taxonomy" id="1078475"/>
    <lineage>
        <taxon>Bacteria</taxon>
        <taxon>Pseudomonadati</taxon>
        <taxon>Pseudomonadota</taxon>
        <taxon>Gammaproteobacteria</taxon>
        <taxon>Orbales</taxon>
        <taxon>Orbaceae</taxon>
        <taxon>Orbus</taxon>
    </lineage>
</organism>
<reference evidence="8" key="1">
    <citation type="journal article" date="2019" name="Int. J. Syst. Evol. Microbiol.">
        <title>The Global Catalogue of Microorganisms (GCM) 10K type strain sequencing project: providing services to taxonomists for standard genome sequencing and annotation.</title>
        <authorList>
            <consortium name="The Broad Institute Genomics Platform"/>
            <consortium name="The Broad Institute Genome Sequencing Center for Infectious Disease"/>
            <person name="Wu L."/>
            <person name="Ma J."/>
        </authorList>
    </citation>
    <scope>NUCLEOTIDE SEQUENCE [LARGE SCALE GENOMIC DNA]</scope>
    <source>
        <strain evidence="8">JCM 18050</strain>
    </source>
</reference>
<dbReference type="InterPro" id="IPR036388">
    <property type="entry name" value="WH-like_DNA-bd_sf"/>
</dbReference>
<gene>
    <name evidence="7" type="primary">modE</name>
    <name evidence="7" type="ORF">GCM10023211_15600</name>
</gene>
<dbReference type="SUPFAM" id="SSF50331">
    <property type="entry name" value="MOP-like"/>
    <property type="match status" value="1"/>
</dbReference>
<keyword evidence="4" id="KW-0677">Repeat</keyword>
<dbReference type="InterPro" id="IPR008995">
    <property type="entry name" value="Mo/tungstate-bd_C_term_dom"/>
</dbReference>
<dbReference type="PROSITE" id="PS51866">
    <property type="entry name" value="MOP"/>
    <property type="match status" value="1"/>
</dbReference>
<dbReference type="PIRSF" id="PIRSF005763">
    <property type="entry name" value="Txn_reg_ModE"/>
    <property type="match status" value="1"/>
</dbReference>
<dbReference type="Proteomes" id="UP001500171">
    <property type="component" value="Unassembled WGS sequence"/>
</dbReference>
<dbReference type="InterPro" id="IPR051815">
    <property type="entry name" value="Molybdate_resp_trans_reg"/>
</dbReference>
<dbReference type="RefSeq" id="WP_345490612.1">
    <property type="nucleotide sequence ID" value="NZ_BAABHY010000001.1"/>
</dbReference>
<evidence type="ECO:0000256" key="4">
    <source>
        <dbReference type="ARBA" id="ARBA00022737"/>
    </source>
</evidence>
<protein>
    <submittedName>
        <fullName evidence="7">Molybdenum-dependent transcriptional regulator</fullName>
    </submittedName>
</protein>
<feature type="domain" description="Mop" evidence="6">
    <location>
        <begin position="124"/>
        <end position="191"/>
    </location>
</feature>
<comment type="similarity">
    <text evidence="1 5">Belongs to the ModE family.</text>
</comment>
<evidence type="ECO:0000256" key="5">
    <source>
        <dbReference type="PIRNR" id="PIRNR005763"/>
    </source>
</evidence>
<dbReference type="EMBL" id="BAABHY010000001">
    <property type="protein sequence ID" value="GAA5110828.1"/>
    <property type="molecule type" value="Genomic_DNA"/>
</dbReference>
<sequence length="259" mass="28563">MSNPDILLTLKYSNALFADARRIALLKAIHQTGSLSQAAKQIGISYKTAWDAINDINRLSDKPFFITATGGKGGGGTTLSDYAIRFIDLYDLLTKMQTDAFGILKNEAIPLNDVLKVAAKVSLQTSARNQLYGVIESIDLNEISARVSVLLQDQQTKICVYVTHASVTRLKLSVGKDIVLLIKAPQIELSACGKYNHYSVNINKVSFDQHWCELELLLNSGVKLYASRPICELDTSQIEQGKILDIYINPENIMIATLV</sequence>
<evidence type="ECO:0000256" key="3">
    <source>
        <dbReference type="ARBA" id="ARBA00022505"/>
    </source>
</evidence>
<evidence type="ECO:0000256" key="1">
    <source>
        <dbReference type="ARBA" id="ARBA00008110"/>
    </source>
</evidence>
<evidence type="ECO:0000313" key="8">
    <source>
        <dbReference type="Proteomes" id="UP001500171"/>
    </source>
</evidence>
<dbReference type="PANTHER" id="PTHR30432:SF1">
    <property type="entry name" value="DNA-BINDING TRANSCRIPTIONAL DUAL REGULATOR MODE"/>
    <property type="match status" value="1"/>
</dbReference>
<dbReference type="NCBIfam" id="TIGR00638">
    <property type="entry name" value="Mop"/>
    <property type="match status" value="1"/>
</dbReference>
<proteinExistence type="inferred from homology"/>
<dbReference type="Gene3D" id="1.10.10.10">
    <property type="entry name" value="Winged helix-like DNA-binding domain superfamily/Winged helix DNA-binding domain"/>
    <property type="match status" value="1"/>
</dbReference>
<dbReference type="InterPro" id="IPR036390">
    <property type="entry name" value="WH_DNA-bd_sf"/>
</dbReference>
<dbReference type="Pfam" id="PF03459">
    <property type="entry name" value="TOBE"/>
    <property type="match status" value="1"/>
</dbReference>
<dbReference type="InterPro" id="IPR004606">
    <property type="entry name" value="Mop_domain"/>
</dbReference>
<keyword evidence="3 5" id="KW-0500">Molybdenum</keyword>
<accession>A0ABP9ND68</accession>
<evidence type="ECO:0000313" key="7">
    <source>
        <dbReference type="EMBL" id="GAA5110828.1"/>
    </source>
</evidence>
<dbReference type="InterPro" id="IPR000847">
    <property type="entry name" value="LysR_HTH_N"/>
</dbReference>
<dbReference type="Gene3D" id="2.40.50.100">
    <property type="match status" value="1"/>
</dbReference>
<dbReference type="NCBIfam" id="TIGR00637">
    <property type="entry name" value="ModE_repress"/>
    <property type="match status" value="1"/>
</dbReference>
<evidence type="ECO:0000256" key="2">
    <source>
        <dbReference type="ARBA" id="ARBA00022448"/>
    </source>
</evidence>
<dbReference type="InterPro" id="IPR003725">
    <property type="entry name" value="ModE-bd_N"/>
</dbReference>
<dbReference type="PANTHER" id="PTHR30432">
    <property type="entry name" value="TRANSCRIPTIONAL REGULATOR MODE"/>
    <property type="match status" value="1"/>
</dbReference>
<evidence type="ECO:0000259" key="6">
    <source>
        <dbReference type="PROSITE" id="PS51866"/>
    </source>
</evidence>
<dbReference type="Pfam" id="PF00126">
    <property type="entry name" value="HTH_1"/>
    <property type="match status" value="1"/>
</dbReference>
<dbReference type="InterPro" id="IPR005116">
    <property type="entry name" value="Transp-assoc_OB_typ1"/>
</dbReference>
<keyword evidence="8" id="KW-1185">Reference proteome</keyword>
<dbReference type="SUPFAM" id="SSF46785">
    <property type="entry name" value="Winged helix' DNA-binding domain"/>
    <property type="match status" value="1"/>
</dbReference>
<comment type="caution">
    <text evidence="7">The sequence shown here is derived from an EMBL/GenBank/DDBJ whole genome shotgun (WGS) entry which is preliminary data.</text>
</comment>
<dbReference type="InterPro" id="IPR016462">
    <property type="entry name" value="ModE"/>
</dbReference>
<name>A0ABP9ND68_9GAMM</name>